<evidence type="ECO:0000256" key="3">
    <source>
        <dbReference type="ARBA" id="ARBA00031992"/>
    </source>
</evidence>
<feature type="compositionally biased region" description="Pro residues" evidence="4">
    <location>
        <begin position="50"/>
        <end position="64"/>
    </location>
</feature>
<dbReference type="GeneTree" id="ENSGT00390000016974"/>
<evidence type="ECO:0000313" key="6">
    <source>
        <dbReference type="Proteomes" id="UP000314986"/>
    </source>
</evidence>
<proteinExistence type="inferred from homology"/>
<dbReference type="PANTHER" id="PTHR31784:SF2">
    <property type="entry name" value="BIOGENESIS OF LYSOSOME-RELATED ORGANELLES COMPLEX 1 SUBUNIT 5"/>
    <property type="match status" value="1"/>
</dbReference>
<dbReference type="Ensembl" id="ENSCMIT00000034622.1">
    <property type="protein sequence ID" value="ENSCMIP00000034106.1"/>
    <property type="gene ID" value="ENSCMIG00000014488.1"/>
</dbReference>
<dbReference type="AlphaFoldDB" id="A0A4W3J3F1"/>
<reference evidence="5" key="4">
    <citation type="submission" date="2025-08" db="UniProtKB">
        <authorList>
            <consortium name="Ensembl"/>
        </authorList>
    </citation>
    <scope>IDENTIFICATION</scope>
</reference>
<dbReference type="PANTHER" id="PTHR31784">
    <property type="entry name" value="BIOGENESIS OF LYSOSOME-RELATED ORGANELLES COMPLEX 1 SUBUNIT 5"/>
    <property type="match status" value="1"/>
</dbReference>
<dbReference type="InParanoid" id="A0A4W3J3F1"/>
<reference evidence="6" key="1">
    <citation type="journal article" date="2006" name="Science">
        <title>Ancient noncoding elements conserved in the human genome.</title>
        <authorList>
            <person name="Venkatesh B."/>
            <person name="Kirkness E.F."/>
            <person name="Loh Y.H."/>
            <person name="Halpern A.L."/>
            <person name="Lee A.P."/>
            <person name="Johnson J."/>
            <person name="Dandona N."/>
            <person name="Viswanathan L.D."/>
            <person name="Tay A."/>
            <person name="Venter J.C."/>
            <person name="Strausberg R.L."/>
            <person name="Brenner S."/>
        </authorList>
    </citation>
    <scope>NUCLEOTIDE SEQUENCE [LARGE SCALE GENOMIC DNA]</scope>
</reference>
<organism evidence="5 6">
    <name type="scientific">Callorhinchus milii</name>
    <name type="common">Ghost shark</name>
    <dbReference type="NCBI Taxonomy" id="7868"/>
    <lineage>
        <taxon>Eukaryota</taxon>
        <taxon>Metazoa</taxon>
        <taxon>Chordata</taxon>
        <taxon>Craniata</taxon>
        <taxon>Vertebrata</taxon>
        <taxon>Chondrichthyes</taxon>
        <taxon>Holocephali</taxon>
        <taxon>Chimaeriformes</taxon>
        <taxon>Callorhinchidae</taxon>
        <taxon>Callorhinchus</taxon>
    </lineage>
</organism>
<dbReference type="Pfam" id="PF14942">
    <property type="entry name" value="Muted"/>
    <property type="match status" value="1"/>
</dbReference>
<dbReference type="InterPro" id="IPR017243">
    <property type="entry name" value="Bloc1s5"/>
</dbReference>
<accession>A0A4W3J3F1</accession>
<sequence>MPWYLPTYPTCLPPTPPPWPSVCPSSPSTPPSVAVLSATTPRNSGTPSFNPLPCPHPPPPPPSNPIHSRLFDHRPIIQADIRFFVKEFEEKRGFRERRGLENVNNLVLELSEKTLPKNCEAMSKTIPSVLARCTSLSCVLLSVDAANHILNRIQQREQEAQQVNAAGSRYPQQNQPPI</sequence>
<evidence type="ECO:0000256" key="2">
    <source>
        <dbReference type="ARBA" id="ARBA00019580"/>
    </source>
</evidence>
<feature type="compositionally biased region" description="Polar residues" evidence="4">
    <location>
        <begin position="37"/>
        <end position="46"/>
    </location>
</feature>
<reference evidence="6" key="3">
    <citation type="journal article" date="2014" name="Nature">
        <title>Elephant shark genome provides unique insights into gnathostome evolution.</title>
        <authorList>
            <consortium name="International Elephant Shark Genome Sequencing Consortium"/>
            <person name="Venkatesh B."/>
            <person name="Lee A.P."/>
            <person name="Ravi V."/>
            <person name="Maurya A.K."/>
            <person name="Lian M.M."/>
            <person name="Swann J.B."/>
            <person name="Ohta Y."/>
            <person name="Flajnik M.F."/>
            <person name="Sutoh Y."/>
            <person name="Kasahara M."/>
            <person name="Hoon S."/>
            <person name="Gangu V."/>
            <person name="Roy S.W."/>
            <person name="Irimia M."/>
            <person name="Korzh V."/>
            <person name="Kondrychyn I."/>
            <person name="Lim Z.W."/>
            <person name="Tay B.H."/>
            <person name="Tohari S."/>
            <person name="Kong K.W."/>
            <person name="Ho S."/>
            <person name="Lorente-Galdos B."/>
            <person name="Quilez J."/>
            <person name="Marques-Bonet T."/>
            <person name="Raney B.J."/>
            <person name="Ingham P.W."/>
            <person name="Tay A."/>
            <person name="Hillier L.W."/>
            <person name="Minx P."/>
            <person name="Boehm T."/>
            <person name="Wilson R.K."/>
            <person name="Brenner S."/>
            <person name="Warren W.C."/>
        </authorList>
    </citation>
    <scope>NUCLEOTIDE SEQUENCE [LARGE SCALE GENOMIC DNA]</scope>
</reference>
<evidence type="ECO:0000256" key="1">
    <source>
        <dbReference type="ARBA" id="ARBA00010754"/>
    </source>
</evidence>
<protein>
    <recommendedName>
        <fullName evidence="2">Biogenesis of lysosome-related organelles complex 1 subunit 5</fullName>
    </recommendedName>
    <alternativeName>
        <fullName evidence="3">Protein Muted homolog</fullName>
    </alternativeName>
</protein>
<comment type="similarity">
    <text evidence="1">Belongs to the BLOC1S5 family.</text>
</comment>
<evidence type="ECO:0000313" key="5">
    <source>
        <dbReference type="Ensembl" id="ENSCMIP00000034106.1"/>
    </source>
</evidence>
<dbReference type="GO" id="GO:0031083">
    <property type="term" value="C:BLOC-1 complex"/>
    <property type="evidence" value="ECO:0007669"/>
    <property type="project" value="InterPro"/>
</dbReference>
<dbReference type="STRING" id="7868.ENSCMIP00000034106"/>
<dbReference type="Proteomes" id="UP000314986">
    <property type="component" value="Unassembled WGS sequence"/>
</dbReference>
<name>A0A4W3J3F1_CALMI</name>
<reference evidence="6" key="2">
    <citation type="journal article" date="2007" name="PLoS Biol.">
        <title>Survey sequencing and comparative analysis of the elephant shark (Callorhinchus milii) genome.</title>
        <authorList>
            <person name="Venkatesh B."/>
            <person name="Kirkness E.F."/>
            <person name="Loh Y.H."/>
            <person name="Halpern A.L."/>
            <person name="Lee A.P."/>
            <person name="Johnson J."/>
            <person name="Dandona N."/>
            <person name="Viswanathan L.D."/>
            <person name="Tay A."/>
            <person name="Venter J.C."/>
            <person name="Strausberg R.L."/>
            <person name="Brenner S."/>
        </authorList>
    </citation>
    <scope>NUCLEOTIDE SEQUENCE [LARGE SCALE GENOMIC DNA]</scope>
</reference>
<feature type="region of interest" description="Disordered" evidence="4">
    <location>
        <begin position="19"/>
        <end position="65"/>
    </location>
</feature>
<reference evidence="5" key="5">
    <citation type="submission" date="2025-09" db="UniProtKB">
        <authorList>
            <consortium name="Ensembl"/>
        </authorList>
    </citation>
    <scope>IDENTIFICATION</scope>
</reference>
<dbReference type="GO" id="GO:0030133">
    <property type="term" value="C:transport vesicle"/>
    <property type="evidence" value="ECO:0007669"/>
    <property type="project" value="InterPro"/>
</dbReference>
<keyword evidence="6" id="KW-1185">Reference proteome</keyword>
<evidence type="ECO:0000256" key="4">
    <source>
        <dbReference type="SAM" id="MobiDB-lite"/>
    </source>
</evidence>